<name>I6T1G8_ENTHA</name>
<keyword evidence="2" id="KW-1185">Reference proteome</keyword>
<evidence type="ECO:0000313" key="2">
    <source>
        <dbReference type="Proteomes" id="UP000002895"/>
    </source>
</evidence>
<sequence>MFRNKPGWWEQSEMTNLNESLVQYFEYVAL</sequence>
<proteinExistence type="predicted"/>
<dbReference type="EMBL" id="CP003504">
    <property type="protein sequence ID" value="AFM71667.1"/>
    <property type="molecule type" value="Genomic_DNA"/>
</dbReference>
<evidence type="ECO:0000313" key="1">
    <source>
        <dbReference type="EMBL" id="AFM71667.1"/>
    </source>
</evidence>
<dbReference type="AlphaFoldDB" id="I6T1G8"/>
<reference evidence="1 2" key="1">
    <citation type="journal article" date="2012" name="J. Bacteriol.">
        <title>Genome sequence of Enterococcus hirae (Streptococcus faecalis) ATCC 9790, a model organism for the study of ion transport, bioenergetics, and copper homeostasis.</title>
        <authorList>
            <person name="Gaechter T."/>
            <person name="Wunderlin C."/>
            <person name="Schmidheini T."/>
            <person name="Solioz M."/>
        </authorList>
    </citation>
    <scope>NUCLEOTIDE SEQUENCE [LARGE SCALE GENOMIC DNA]</scope>
    <source>
        <strain evidence="2">ATCC 9790 / DSM 20160 / JCM 8729 / LMG 6399 / NBRC 3181 / NCIMB 6459 / NCDO 1258 / NCTC 12367 / WDCM 00089 / R</strain>
    </source>
</reference>
<dbReference type="KEGG" id="ehr:EHR_14100"/>
<accession>I6T1G8</accession>
<dbReference type="Proteomes" id="UP000002895">
    <property type="component" value="Chromosome"/>
</dbReference>
<organism evidence="1 2">
    <name type="scientific">Enterococcus hirae (strain ATCC 9790 / DSM 20160 / JCM 8729 / LMG 6399 / NBRC 3181 / NCIMB 6459 / NCDO 1258 / NCTC 12367 / WDCM 00089 / R)</name>
    <dbReference type="NCBI Taxonomy" id="768486"/>
    <lineage>
        <taxon>Bacteria</taxon>
        <taxon>Bacillati</taxon>
        <taxon>Bacillota</taxon>
        <taxon>Bacilli</taxon>
        <taxon>Lactobacillales</taxon>
        <taxon>Enterococcaceae</taxon>
        <taxon>Enterococcus</taxon>
    </lineage>
</organism>
<dbReference type="HOGENOM" id="CLU_3403411_0_0_9"/>
<gene>
    <name evidence="1" type="ordered locus">EHR_14100</name>
</gene>
<protein>
    <submittedName>
        <fullName evidence="1">Uncharacterized protein</fullName>
    </submittedName>
</protein>